<dbReference type="Proteomes" id="UP001317629">
    <property type="component" value="Plasmid pSS37A-Re-1"/>
</dbReference>
<feature type="transmembrane region" description="Helical" evidence="1">
    <location>
        <begin position="407"/>
        <end position="425"/>
    </location>
</feature>
<keyword evidence="2" id="KW-0614">Plasmid</keyword>
<geneLocation type="plasmid" evidence="2 3">
    <name>pSS37A-Re-1</name>
</geneLocation>
<feature type="transmembrane region" description="Helical" evidence="1">
    <location>
        <begin position="379"/>
        <end position="395"/>
    </location>
</feature>
<keyword evidence="1" id="KW-0812">Transmembrane</keyword>
<evidence type="ECO:0000256" key="1">
    <source>
        <dbReference type="SAM" id="Phobius"/>
    </source>
</evidence>
<evidence type="ECO:0000313" key="2">
    <source>
        <dbReference type="EMBL" id="BDV36036.1"/>
    </source>
</evidence>
<evidence type="ECO:0008006" key="4">
    <source>
        <dbReference type="Google" id="ProtNLM"/>
    </source>
</evidence>
<reference evidence="2 3" key="1">
    <citation type="journal article" date="2023" name="Int. J. Syst. Evol. Microbiol.">
        <title>Methylocystis iwaonis sp. nov., a type II methane-oxidizing bacterium from surface soil of a rice paddy field in Japan, and emended description of the genus Methylocystis (ex Whittenbury et al. 1970) Bowman et al. 1993.</title>
        <authorList>
            <person name="Kaise H."/>
            <person name="Sawadogo J.B."/>
            <person name="Alam M.S."/>
            <person name="Ueno C."/>
            <person name="Dianou D."/>
            <person name="Shinjo R."/>
            <person name="Asakawa S."/>
        </authorList>
    </citation>
    <scope>NUCLEOTIDE SEQUENCE [LARGE SCALE GENOMIC DNA]</scope>
    <source>
        <strain evidence="2 3">SS37A-Re</strain>
    </source>
</reference>
<dbReference type="EMBL" id="AP027143">
    <property type="protein sequence ID" value="BDV36036.1"/>
    <property type="molecule type" value="Genomic_DNA"/>
</dbReference>
<feature type="transmembrane region" description="Helical" evidence="1">
    <location>
        <begin position="116"/>
        <end position="134"/>
    </location>
</feature>
<proteinExistence type="predicted"/>
<feature type="transmembrane region" description="Helical" evidence="1">
    <location>
        <begin position="336"/>
        <end position="359"/>
    </location>
</feature>
<feature type="transmembrane region" description="Helical" evidence="1">
    <location>
        <begin position="59"/>
        <end position="76"/>
    </location>
</feature>
<feature type="transmembrane region" description="Helical" evidence="1">
    <location>
        <begin position="228"/>
        <end position="246"/>
    </location>
</feature>
<keyword evidence="3" id="KW-1185">Reference proteome</keyword>
<keyword evidence="1" id="KW-1133">Transmembrane helix</keyword>
<keyword evidence="1" id="KW-0472">Membrane</keyword>
<name>A0ABN6VJY7_9HYPH</name>
<feature type="transmembrane region" description="Helical" evidence="1">
    <location>
        <begin position="154"/>
        <end position="175"/>
    </location>
</feature>
<feature type="transmembrane region" description="Helical" evidence="1">
    <location>
        <begin position="27"/>
        <end position="47"/>
    </location>
</feature>
<evidence type="ECO:0000313" key="3">
    <source>
        <dbReference type="Proteomes" id="UP001317629"/>
    </source>
</evidence>
<protein>
    <recommendedName>
        <fullName evidence="4">O-antigen ligase domain-containing protein</fullName>
    </recommendedName>
</protein>
<organism evidence="2 3">
    <name type="scientific">Methylocystis iwaonis</name>
    <dbReference type="NCBI Taxonomy" id="2885079"/>
    <lineage>
        <taxon>Bacteria</taxon>
        <taxon>Pseudomonadati</taxon>
        <taxon>Pseudomonadota</taxon>
        <taxon>Alphaproteobacteria</taxon>
        <taxon>Hyphomicrobiales</taxon>
        <taxon>Methylocystaceae</taxon>
        <taxon>Methylocystis</taxon>
    </lineage>
</organism>
<feature type="transmembrane region" description="Helical" evidence="1">
    <location>
        <begin position="182"/>
        <end position="198"/>
    </location>
</feature>
<dbReference type="RefSeq" id="WP_281932317.1">
    <property type="nucleotide sequence ID" value="NZ_AP027143.1"/>
</dbReference>
<sequence length="455" mass="49505">MLNFALALVLAGNLILGFSFMQIRLPGLGIPLGETVLILGLLGSNVVSSLLEMRSVIRLFPLVAWWCYAIGWAVFFTPEYGLWALRDASQAIDSLYLIVGYSFASQQQALERLFRWLPAALVVAVAYASVGYIFRTEIIAASPQIVSEHGEAVPIFGLFNTGDVVIFWAAACLIIRFPGAPWAALLAGALASYIIVVFQNRTAYMQLAALVLLMWFLRRSAIRPLLSFAPLLVAALAAIEVLELHVPGRLTSQVSLSFFVDHIAAMVGISDGSNDAISAAASGVDQRMQWWTDLIERVTADSTTFLTGLGFGFPLISFGNVAGIQVREPHNSMMSVFSRCGLIGFAVWFWMHAELFYAALKAFFRAGAYLPSRLWQDRIFVMLAFVVLVLMGSLGEDNLEKPYFAIPYYFLWGVILRGAFTLGSFRKNCGSNCITSPANVGVSPSGGSLSSATGG</sequence>
<feature type="transmembrane region" description="Helical" evidence="1">
    <location>
        <begin position="305"/>
        <end position="324"/>
    </location>
</feature>
<accession>A0ABN6VJY7</accession>
<gene>
    <name evidence="2" type="ORF">SS37A_35660</name>
</gene>